<dbReference type="EMBL" id="JAYMYS010000004">
    <property type="protein sequence ID" value="KAK7394832.1"/>
    <property type="molecule type" value="Genomic_DNA"/>
</dbReference>
<accession>A0AAN9SJK2</accession>
<keyword evidence="2" id="KW-1185">Reference proteome</keyword>
<organism evidence="1 2">
    <name type="scientific">Psophocarpus tetragonolobus</name>
    <name type="common">Winged bean</name>
    <name type="synonym">Dolichos tetragonolobus</name>
    <dbReference type="NCBI Taxonomy" id="3891"/>
    <lineage>
        <taxon>Eukaryota</taxon>
        <taxon>Viridiplantae</taxon>
        <taxon>Streptophyta</taxon>
        <taxon>Embryophyta</taxon>
        <taxon>Tracheophyta</taxon>
        <taxon>Spermatophyta</taxon>
        <taxon>Magnoliopsida</taxon>
        <taxon>eudicotyledons</taxon>
        <taxon>Gunneridae</taxon>
        <taxon>Pentapetalae</taxon>
        <taxon>rosids</taxon>
        <taxon>fabids</taxon>
        <taxon>Fabales</taxon>
        <taxon>Fabaceae</taxon>
        <taxon>Papilionoideae</taxon>
        <taxon>50 kb inversion clade</taxon>
        <taxon>NPAAA clade</taxon>
        <taxon>indigoferoid/millettioid clade</taxon>
        <taxon>Phaseoleae</taxon>
        <taxon>Psophocarpus</taxon>
    </lineage>
</organism>
<name>A0AAN9SJK2_PSOTE</name>
<evidence type="ECO:0000313" key="1">
    <source>
        <dbReference type="EMBL" id="KAK7394832.1"/>
    </source>
</evidence>
<proteinExistence type="predicted"/>
<evidence type="ECO:0000313" key="2">
    <source>
        <dbReference type="Proteomes" id="UP001386955"/>
    </source>
</evidence>
<protein>
    <submittedName>
        <fullName evidence="1">Uncharacterized protein</fullName>
    </submittedName>
</protein>
<dbReference type="AlphaFoldDB" id="A0AAN9SJK2"/>
<sequence>MLHRCSSEKYFGRTVGGSGGHFLRWESTALGKVIRLLGSKFEGDVTWVEFEVGFMGRDDVAVVIKAEVGGAEIALALLVRFEISISGVHLKASELLSEFGATDSRMKHELVPVLVGGVRFTQLELQSENEISRTKSNLLEEIRHANGSIIAELKPNYDGAVTGYEHGELGPGLMNSKGRDEGLEINKELQHHEASEIIFRKKSYKEFRIASYCEDFDRILNKCDKVDNEPDMQNWKLQVFDTPTSVLAPKIYILTRQFRYLLGVLLSHQGYSFY</sequence>
<reference evidence="1 2" key="1">
    <citation type="submission" date="2024-01" db="EMBL/GenBank/DDBJ databases">
        <title>The genomes of 5 underutilized Papilionoideae crops provide insights into root nodulation and disease resistanc.</title>
        <authorList>
            <person name="Jiang F."/>
        </authorList>
    </citation>
    <scope>NUCLEOTIDE SEQUENCE [LARGE SCALE GENOMIC DNA]</scope>
    <source>
        <strain evidence="1">DUOXIRENSHENG_FW03</strain>
        <tissue evidence="1">Leaves</tissue>
    </source>
</reference>
<gene>
    <name evidence="1" type="ORF">VNO78_15372</name>
</gene>
<dbReference type="Proteomes" id="UP001386955">
    <property type="component" value="Unassembled WGS sequence"/>
</dbReference>
<comment type="caution">
    <text evidence="1">The sequence shown here is derived from an EMBL/GenBank/DDBJ whole genome shotgun (WGS) entry which is preliminary data.</text>
</comment>